<dbReference type="RefSeq" id="WP_307393708.1">
    <property type="nucleotide sequence ID" value="NZ_BAAADK010000032.1"/>
</dbReference>
<accession>A0ABT9VZB1</accession>
<gene>
    <name evidence="4" type="ORF">J2S11_001846</name>
</gene>
<dbReference type="InterPro" id="IPR028349">
    <property type="entry name" value="PafC-like"/>
</dbReference>
<dbReference type="Pfam" id="PF08279">
    <property type="entry name" value="HTH_11"/>
    <property type="match status" value="1"/>
</dbReference>
<evidence type="ECO:0000313" key="4">
    <source>
        <dbReference type="EMBL" id="MDQ0165945.1"/>
    </source>
</evidence>
<keyword evidence="1" id="KW-0805">Transcription regulation</keyword>
<protein>
    <submittedName>
        <fullName evidence="4">DNA-binding transcriptional regulator YafY</fullName>
    </submittedName>
</protein>
<dbReference type="InterPro" id="IPR036390">
    <property type="entry name" value="WH_DNA-bd_sf"/>
</dbReference>
<dbReference type="GO" id="GO:0003677">
    <property type="term" value="F:DNA binding"/>
    <property type="evidence" value="ECO:0007669"/>
    <property type="project" value="UniProtKB-KW"/>
</dbReference>
<dbReference type="PIRSF" id="PIRSF016838">
    <property type="entry name" value="PafC"/>
    <property type="match status" value="1"/>
</dbReference>
<dbReference type="PANTHER" id="PTHR34580:SF9">
    <property type="entry name" value="SLL5097 PROTEIN"/>
    <property type="match status" value="1"/>
</dbReference>
<evidence type="ECO:0000256" key="2">
    <source>
        <dbReference type="ARBA" id="ARBA00023163"/>
    </source>
</evidence>
<dbReference type="EMBL" id="JAUSTY010000006">
    <property type="protein sequence ID" value="MDQ0165945.1"/>
    <property type="molecule type" value="Genomic_DNA"/>
</dbReference>
<dbReference type="InterPro" id="IPR026881">
    <property type="entry name" value="WYL_dom"/>
</dbReference>
<dbReference type="Pfam" id="PF25583">
    <property type="entry name" value="WCX"/>
    <property type="match status" value="1"/>
</dbReference>
<dbReference type="PROSITE" id="PS51000">
    <property type="entry name" value="HTH_DEOR_2"/>
    <property type="match status" value="1"/>
</dbReference>
<dbReference type="InterPro" id="IPR001034">
    <property type="entry name" value="DeoR_HTH"/>
</dbReference>
<keyword evidence="5" id="KW-1185">Reference proteome</keyword>
<proteinExistence type="predicted"/>
<keyword evidence="2" id="KW-0804">Transcription</keyword>
<dbReference type="Gene3D" id="1.10.10.10">
    <property type="entry name" value="Winged helix-like DNA-binding domain superfamily/Winged helix DNA-binding domain"/>
    <property type="match status" value="1"/>
</dbReference>
<evidence type="ECO:0000313" key="5">
    <source>
        <dbReference type="Proteomes" id="UP001235840"/>
    </source>
</evidence>
<dbReference type="Pfam" id="PF13280">
    <property type="entry name" value="WYL"/>
    <property type="match status" value="1"/>
</dbReference>
<dbReference type="InterPro" id="IPR036388">
    <property type="entry name" value="WH-like_DNA-bd_sf"/>
</dbReference>
<organism evidence="4 5">
    <name type="scientific">Caldalkalibacillus horti</name>
    <dbReference type="NCBI Taxonomy" id="77523"/>
    <lineage>
        <taxon>Bacteria</taxon>
        <taxon>Bacillati</taxon>
        <taxon>Bacillota</taxon>
        <taxon>Bacilli</taxon>
        <taxon>Bacillales</taxon>
        <taxon>Bacillaceae</taxon>
        <taxon>Caldalkalibacillus</taxon>
    </lineage>
</organism>
<dbReference type="PANTHER" id="PTHR34580">
    <property type="match status" value="1"/>
</dbReference>
<dbReference type="InterPro" id="IPR051534">
    <property type="entry name" value="CBASS_pafABC_assoc_protein"/>
</dbReference>
<dbReference type="InterPro" id="IPR013196">
    <property type="entry name" value="HTH_11"/>
</dbReference>
<dbReference type="InterPro" id="IPR057727">
    <property type="entry name" value="WCX_dom"/>
</dbReference>
<name>A0ABT9VZB1_9BACI</name>
<feature type="domain" description="HTH deoR-type" evidence="3">
    <location>
        <begin position="3"/>
        <end position="62"/>
    </location>
</feature>
<keyword evidence="4" id="KW-0238">DNA-binding</keyword>
<dbReference type="PROSITE" id="PS52050">
    <property type="entry name" value="WYL"/>
    <property type="match status" value="1"/>
</dbReference>
<dbReference type="SUPFAM" id="SSF46785">
    <property type="entry name" value="Winged helix' DNA-binding domain"/>
    <property type="match status" value="1"/>
</dbReference>
<reference evidence="4 5" key="1">
    <citation type="submission" date="2023-07" db="EMBL/GenBank/DDBJ databases">
        <title>Genomic Encyclopedia of Type Strains, Phase IV (KMG-IV): sequencing the most valuable type-strain genomes for metagenomic binning, comparative biology and taxonomic classification.</title>
        <authorList>
            <person name="Goeker M."/>
        </authorList>
    </citation>
    <scope>NUCLEOTIDE SEQUENCE [LARGE SCALE GENOMIC DNA]</scope>
    <source>
        <strain evidence="4 5">DSM 12751</strain>
    </source>
</reference>
<evidence type="ECO:0000259" key="3">
    <source>
        <dbReference type="PROSITE" id="PS51000"/>
    </source>
</evidence>
<evidence type="ECO:0000256" key="1">
    <source>
        <dbReference type="ARBA" id="ARBA00023015"/>
    </source>
</evidence>
<dbReference type="Proteomes" id="UP001235840">
    <property type="component" value="Unassembled WGS sequence"/>
</dbReference>
<comment type="caution">
    <text evidence="4">The sequence shown here is derived from an EMBL/GenBank/DDBJ whole genome shotgun (WGS) entry which is preliminary data.</text>
</comment>
<sequence length="312" mass="36387">MKKSERLNQMLRFINKKEIFTLKDLMTEFHISKRTALRDIDSLEEIGVPLYVDYGRYGGYRLIKTMTLPPISFTSQEVFALYFAMQALQSFTSSPFRISFESINEKFLDGVSPKQREQIQSFKDRVSIYHAEHTLETVFLEDLLLAAVQTKSLLISYTTAKQTTNRRIQPISISAMRGYWYCQAYDIDKEAYRVFRCDRITSLEVLEPQPALSVNMVNIQNALSLWKPTEQAIPFKCSINSLGIERFKQHQFPSMNIQTEDEDTFLTGTFEPTEYNFMVSYLASFGKTIQLIEPLSLREQLKEYYIDLLNHV</sequence>